<evidence type="ECO:0000313" key="5">
    <source>
        <dbReference type="Proteomes" id="UP000075604"/>
    </source>
</evidence>
<dbReference type="EMBL" id="JEME01000601">
    <property type="protein sequence ID" value="KYG09649.1"/>
    <property type="molecule type" value="Genomic_DNA"/>
</dbReference>
<gene>
    <name evidence="2" type="ORF">BE04_04745</name>
    <name evidence="3" type="ORF">BE21_16690</name>
</gene>
<evidence type="ECO:0000256" key="1">
    <source>
        <dbReference type="SAM" id="Phobius"/>
    </source>
</evidence>
<accession>A0A150TY70</accession>
<feature type="transmembrane region" description="Helical" evidence="1">
    <location>
        <begin position="12"/>
        <end position="31"/>
    </location>
</feature>
<proteinExistence type="predicted"/>
<organism evidence="3 4">
    <name type="scientific">Sorangium cellulosum</name>
    <name type="common">Polyangium cellulosum</name>
    <dbReference type="NCBI Taxonomy" id="56"/>
    <lineage>
        <taxon>Bacteria</taxon>
        <taxon>Pseudomonadati</taxon>
        <taxon>Myxococcota</taxon>
        <taxon>Polyangia</taxon>
        <taxon>Polyangiales</taxon>
        <taxon>Polyangiaceae</taxon>
        <taxon>Sorangium</taxon>
    </lineage>
</organism>
<dbReference type="Proteomes" id="UP000075604">
    <property type="component" value="Unassembled WGS sequence"/>
</dbReference>
<protein>
    <submittedName>
        <fullName evidence="3">Uncharacterized protein</fullName>
    </submittedName>
</protein>
<dbReference type="EMBL" id="JELX01001155">
    <property type="protein sequence ID" value="KYF59882.1"/>
    <property type="molecule type" value="Genomic_DNA"/>
</dbReference>
<keyword evidence="1" id="KW-1133">Transmembrane helix</keyword>
<keyword evidence="1" id="KW-0472">Membrane</keyword>
<name>A0A150TY70_SORCE</name>
<sequence>MTHVVRRVTGAAVGAAAGAPLGLLLGAFFGGNLASGFEFRGLRGYEATGQLGLLLGAAIGAALGAAVARGRRANAQS</sequence>
<evidence type="ECO:0000313" key="2">
    <source>
        <dbReference type="EMBL" id="KYF59882.1"/>
    </source>
</evidence>
<evidence type="ECO:0000313" key="4">
    <source>
        <dbReference type="Proteomes" id="UP000075502"/>
    </source>
</evidence>
<comment type="caution">
    <text evidence="3">The sequence shown here is derived from an EMBL/GenBank/DDBJ whole genome shotgun (WGS) entry which is preliminary data.</text>
</comment>
<keyword evidence="1" id="KW-0812">Transmembrane</keyword>
<dbReference type="AlphaFoldDB" id="A0A150TY70"/>
<evidence type="ECO:0000313" key="3">
    <source>
        <dbReference type="EMBL" id="KYG09649.1"/>
    </source>
</evidence>
<feature type="transmembrane region" description="Helical" evidence="1">
    <location>
        <begin position="51"/>
        <end position="68"/>
    </location>
</feature>
<dbReference type="Proteomes" id="UP000075502">
    <property type="component" value="Unassembled WGS sequence"/>
</dbReference>
<reference evidence="4 5" key="1">
    <citation type="submission" date="2014-02" db="EMBL/GenBank/DDBJ databases">
        <title>The small core and large imbalanced accessory genome model reveals a collaborative survival strategy of Sorangium cellulosum strains in nature.</title>
        <authorList>
            <person name="Han K."/>
            <person name="Peng R."/>
            <person name="Blom J."/>
            <person name="Li Y.-Z."/>
        </authorList>
    </citation>
    <scope>NUCLEOTIDE SEQUENCE [LARGE SCALE GENOMIC DNA]</scope>
    <source>
        <strain evidence="3 4">So0007-03</strain>
        <strain evidence="2 5">So0157-18</strain>
    </source>
</reference>